<gene>
    <name evidence="2" type="ORF">TWF506_000439</name>
</gene>
<sequence length="530" mass="59030">MVSTRRSSRGSDKPAIEIEPKLCRNRGQQDSLTNTQGSLRLLNATSQAQAKSNKSRSSEKPSSTEPIVPRRSARLSGASSSQASSKVSQSPEELPATQRRTTKKFPAAKSEPLVEKTAPKYSRKHPLTEPTTEIPIANAGALRRRVKSKAATQVPAQHSTTKGVPMVKSEPIIQKAKSKNSRKRPFTESTPEISLASVEALHQQTKLNATQAPEKPSSGERASKKARTASPDAPLPQVSPEEAQSPEELPSKEPVDAKSPSATPPPKILRVRYKPENEDTLIADTPIEDVWTQTIYRRFGNPEWLTELREHGITKMGDLPGFDGKGMMSRFKFGIKKFFEKELQVEFKREWKHDIGMMRNQDFKYALSIWSRVSFHEGWEEVEMEDGNEDDEGGATPGGTRGVKRRRNPDSDEGGPPPKKGRVLLHRASTPEYLQPDRSLGKEAMRVLGVKAQAMLQQLQMFIDIYGDELEEEAPPGRWKTRLEGVEQRLQELAEKLERMSVVMGGLKPRVKVKPGRKWARRSSAGASNP</sequence>
<accession>A0AAN8S491</accession>
<feature type="compositionally biased region" description="Acidic residues" evidence="1">
    <location>
        <begin position="382"/>
        <end position="393"/>
    </location>
</feature>
<feature type="compositionally biased region" description="Polar residues" evidence="1">
    <location>
        <begin position="202"/>
        <end position="211"/>
    </location>
</feature>
<reference evidence="2 3" key="1">
    <citation type="submission" date="2019-10" db="EMBL/GenBank/DDBJ databases">
        <authorList>
            <person name="Palmer J.M."/>
        </authorList>
    </citation>
    <scope>NUCLEOTIDE SEQUENCE [LARGE SCALE GENOMIC DNA]</scope>
    <source>
        <strain evidence="2 3">TWF506</strain>
    </source>
</reference>
<feature type="compositionally biased region" description="Polar residues" evidence="1">
    <location>
        <begin position="26"/>
        <end position="50"/>
    </location>
</feature>
<protein>
    <submittedName>
        <fullName evidence="2">Uncharacterized protein</fullName>
    </submittedName>
</protein>
<evidence type="ECO:0000313" key="2">
    <source>
        <dbReference type="EMBL" id="KAK6520155.1"/>
    </source>
</evidence>
<organism evidence="2 3">
    <name type="scientific">Arthrobotrys conoides</name>
    <dbReference type="NCBI Taxonomy" id="74498"/>
    <lineage>
        <taxon>Eukaryota</taxon>
        <taxon>Fungi</taxon>
        <taxon>Dikarya</taxon>
        <taxon>Ascomycota</taxon>
        <taxon>Pezizomycotina</taxon>
        <taxon>Orbiliomycetes</taxon>
        <taxon>Orbiliales</taxon>
        <taxon>Orbiliaceae</taxon>
        <taxon>Arthrobotrys</taxon>
    </lineage>
</organism>
<feature type="region of interest" description="Disordered" evidence="1">
    <location>
        <begin position="1"/>
        <end position="271"/>
    </location>
</feature>
<dbReference type="EMBL" id="JAVHJM010000001">
    <property type="protein sequence ID" value="KAK6520155.1"/>
    <property type="molecule type" value="Genomic_DNA"/>
</dbReference>
<evidence type="ECO:0000313" key="3">
    <source>
        <dbReference type="Proteomes" id="UP001307849"/>
    </source>
</evidence>
<feature type="compositionally biased region" description="Basic and acidic residues" evidence="1">
    <location>
        <begin position="9"/>
        <end position="22"/>
    </location>
</feature>
<feature type="compositionally biased region" description="Low complexity" evidence="1">
    <location>
        <begin position="74"/>
        <end position="90"/>
    </location>
</feature>
<proteinExistence type="predicted"/>
<feature type="compositionally biased region" description="Polar residues" evidence="1">
    <location>
        <begin position="150"/>
        <end position="162"/>
    </location>
</feature>
<evidence type="ECO:0000256" key="1">
    <source>
        <dbReference type="SAM" id="MobiDB-lite"/>
    </source>
</evidence>
<dbReference type="AlphaFoldDB" id="A0AAN8S491"/>
<name>A0AAN8S491_9PEZI</name>
<dbReference type="Proteomes" id="UP001307849">
    <property type="component" value="Unassembled WGS sequence"/>
</dbReference>
<comment type="caution">
    <text evidence="2">The sequence shown here is derived from an EMBL/GenBank/DDBJ whole genome shotgun (WGS) entry which is preliminary data.</text>
</comment>
<keyword evidence="3" id="KW-1185">Reference proteome</keyword>
<feature type="region of interest" description="Disordered" evidence="1">
    <location>
        <begin position="382"/>
        <end position="423"/>
    </location>
</feature>